<evidence type="ECO:0000313" key="2">
    <source>
        <dbReference type="Proteomes" id="UP000663879"/>
    </source>
</evidence>
<sequence length="103" mass="11975">MIKTSYAIFLMVSLHQSQYRQTVQLLKQHTLLINNLSINHQTTAQTLSLDLQQRLKSFISNDNYKNISLAHLNSSLTYKRLETNRLDSIINEINLCLNDLKNN</sequence>
<proteinExistence type="predicted"/>
<dbReference type="AlphaFoldDB" id="A0A813UJM0"/>
<dbReference type="Proteomes" id="UP000663879">
    <property type="component" value="Unassembled WGS sequence"/>
</dbReference>
<keyword evidence="2" id="KW-1185">Reference proteome</keyword>
<accession>A0A813UJM0</accession>
<organism evidence="1 2">
    <name type="scientific">Brachionus calyciflorus</name>
    <dbReference type="NCBI Taxonomy" id="104777"/>
    <lineage>
        <taxon>Eukaryota</taxon>
        <taxon>Metazoa</taxon>
        <taxon>Spiralia</taxon>
        <taxon>Gnathifera</taxon>
        <taxon>Rotifera</taxon>
        <taxon>Eurotatoria</taxon>
        <taxon>Monogononta</taxon>
        <taxon>Pseudotrocha</taxon>
        <taxon>Ploima</taxon>
        <taxon>Brachionidae</taxon>
        <taxon>Brachionus</taxon>
    </lineage>
</organism>
<protein>
    <submittedName>
        <fullName evidence="1">Uncharacterized protein</fullName>
    </submittedName>
</protein>
<gene>
    <name evidence="1" type="ORF">OXX778_LOCUS7939</name>
</gene>
<reference evidence="1" key="1">
    <citation type="submission" date="2021-02" db="EMBL/GenBank/DDBJ databases">
        <authorList>
            <person name="Nowell W R."/>
        </authorList>
    </citation>
    <scope>NUCLEOTIDE SEQUENCE</scope>
    <source>
        <strain evidence="1">Ploen Becks lab</strain>
    </source>
</reference>
<dbReference type="EMBL" id="CAJNOC010001054">
    <property type="protein sequence ID" value="CAF0830494.1"/>
    <property type="molecule type" value="Genomic_DNA"/>
</dbReference>
<evidence type="ECO:0000313" key="1">
    <source>
        <dbReference type="EMBL" id="CAF0830494.1"/>
    </source>
</evidence>
<name>A0A813UJM0_9BILA</name>
<comment type="caution">
    <text evidence="1">The sequence shown here is derived from an EMBL/GenBank/DDBJ whole genome shotgun (WGS) entry which is preliminary data.</text>
</comment>